<sequence>MAVKGSWGGRGAHSKRGQSGPTHITPTRPVDCAVCMTLRDVFLDAPLDPFPQGKSDVAIGRGSIPGFGDERLQFALACYACLRTPIQGQRGNSETWREAIVPFLRFLCTIQGKASCSANTDDSWTLEKQVQAATPSGHSGRTWSQLRRAALCRKGAWSSTGPTWFRRHLGSFGAWKPGACFHGTRLARLARLAQGSTTLGIWAFLLLSTLSPAPPSRPSQATAREVVYGTVDTVLRFQTRREDILSRLKQPLSYSKGFEQQRFGASDRSLGHASAALHISNQSHPQSSAVIQAAQAIQIYCSPLVSACAAVLCCAVHTRAVSIGDASARGVELSVALGPRVVASPESQKTVILEVILSSIRFSTNREINCWNGGSACQLPNARRAFEKGQRKQEAKSRFSRWTGTMDHGPWTTQRWVHRGILQAACVPESRKTQMDPFFSILAPGHPRNAHIHSAAPDDEAGRHFNPSKYQNPAGGRRT</sequence>
<organism evidence="2 3">
    <name type="scientific">Hyaloscypha hepaticicola</name>
    <dbReference type="NCBI Taxonomy" id="2082293"/>
    <lineage>
        <taxon>Eukaryota</taxon>
        <taxon>Fungi</taxon>
        <taxon>Dikarya</taxon>
        <taxon>Ascomycota</taxon>
        <taxon>Pezizomycotina</taxon>
        <taxon>Leotiomycetes</taxon>
        <taxon>Helotiales</taxon>
        <taxon>Hyaloscyphaceae</taxon>
        <taxon>Hyaloscypha</taxon>
    </lineage>
</organism>
<evidence type="ECO:0000313" key="2">
    <source>
        <dbReference type="EMBL" id="PMD26326.1"/>
    </source>
</evidence>
<name>A0A2J6QJ87_9HELO</name>
<feature type="region of interest" description="Disordered" evidence="1">
    <location>
        <begin position="1"/>
        <end position="25"/>
    </location>
</feature>
<keyword evidence="3" id="KW-1185">Reference proteome</keyword>
<feature type="region of interest" description="Disordered" evidence="1">
    <location>
        <begin position="449"/>
        <end position="479"/>
    </location>
</feature>
<evidence type="ECO:0000313" key="3">
    <source>
        <dbReference type="Proteomes" id="UP000235672"/>
    </source>
</evidence>
<reference evidence="2 3" key="1">
    <citation type="submission" date="2016-05" db="EMBL/GenBank/DDBJ databases">
        <title>A degradative enzymes factory behind the ericoid mycorrhizal symbiosis.</title>
        <authorList>
            <consortium name="DOE Joint Genome Institute"/>
            <person name="Martino E."/>
            <person name="Morin E."/>
            <person name="Grelet G."/>
            <person name="Kuo A."/>
            <person name="Kohler A."/>
            <person name="Daghino S."/>
            <person name="Barry K."/>
            <person name="Choi C."/>
            <person name="Cichocki N."/>
            <person name="Clum A."/>
            <person name="Copeland A."/>
            <person name="Hainaut M."/>
            <person name="Haridas S."/>
            <person name="Labutti K."/>
            <person name="Lindquist E."/>
            <person name="Lipzen A."/>
            <person name="Khouja H.-R."/>
            <person name="Murat C."/>
            <person name="Ohm R."/>
            <person name="Olson A."/>
            <person name="Spatafora J."/>
            <person name="Veneault-Fourrey C."/>
            <person name="Henrissat B."/>
            <person name="Grigoriev I."/>
            <person name="Martin F."/>
            <person name="Perotto S."/>
        </authorList>
    </citation>
    <scope>NUCLEOTIDE SEQUENCE [LARGE SCALE GENOMIC DNA]</scope>
    <source>
        <strain evidence="2 3">UAMH 7357</strain>
    </source>
</reference>
<dbReference type="AlphaFoldDB" id="A0A2J6QJ87"/>
<protein>
    <submittedName>
        <fullName evidence="2">Uncharacterized protein</fullName>
    </submittedName>
</protein>
<feature type="compositionally biased region" description="Gly residues" evidence="1">
    <location>
        <begin position="1"/>
        <end position="11"/>
    </location>
</feature>
<proteinExistence type="predicted"/>
<accession>A0A2J6QJ87</accession>
<evidence type="ECO:0000256" key="1">
    <source>
        <dbReference type="SAM" id="MobiDB-lite"/>
    </source>
</evidence>
<dbReference type="EMBL" id="KZ613468">
    <property type="protein sequence ID" value="PMD26326.1"/>
    <property type="molecule type" value="Genomic_DNA"/>
</dbReference>
<gene>
    <name evidence="2" type="ORF">NA56DRAFT_698501</name>
</gene>
<dbReference type="Proteomes" id="UP000235672">
    <property type="component" value="Unassembled WGS sequence"/>
</dbReference>